<sequence>MKQSSSGIPKARDSAGNDGDDNYMIQPYAVVHYTNSIDSESHEIPDTSSPTGKDPSSIDVRDRRERLGSVSVSFSCWSLGTHGVGLGAHLGMEIDRCKFKNRRLHLTHEVMNMSLFDMKGIEKLGTLRLNGDIADVSEEAFNLTSHLTSLSIVKSCIACVKKTWFKGLDLLTDLDLSQNRISNIEDVIKPYDQLDAVRENERVAKSL</sequence>
<dbReference type="InterPro" id="IPR001611">
    <property type="entry name" value="Leu-rich_rpt"/>
</dbReference>
<dbReference type="OrthoDB" id="1394818at2759"/>
<dbReference type="PROSITE" id="PS51450">
    <property type="entry name" value="LRR"/>
    <property type="match status" value="1"/>
</dbReference>
<dbReference type="Pfam" id="PF13855">
    <property type="entry name" value="LRR_8"/>
    <property type="match status" value="1"/>
</dbReference>
<gene>
    <name evidence="2" type="primary">Hypp3094</name>
    <name evidence="2" type="ORF">BLAG_LOCUS19099</name>
</gene>
<evidence type="ECO:0000313" key="2">
    <source>
        <dbReference type="EMBL" id="CAH1264925.1"/>
    </source>
</evidence>
<feature type="region of interest" description="Disordered" evidence="1">
    <location>
        <begin position="1"/>
        <end position="23"/>
    </location>
</feature>
<dbReference type="InterPro" id="IPR032675">
    <property type="entry name" value="LRR_dom_sf"/>
</dbReference>
<evidence type="ECO:0000313" key="3">
    <source>
        <dbReference type="Proteomes" id="UP000838412"/>
    </source>
</evidence>
<dbReference type="Gene3D" id="3.80.10.10">
    <property type="entry name" value="Ribonuclease Inhibitor"/>
    <property type="match status" value="1"/>
</dbReference>
<dbReference type="EMBL" id="OV696690">
    <property type="protein sequence ID" value="CAH1264925.1"/>
    <property type="molecule type" value="Genomic_DNA"/>
</dbReference>
<dbReference type="SUPFAM" id="SSF52058">
    <property type="entry name" value="L domain-like"/>
    <property type="match status" value="1"/>
</dbReference>
<protein>
    <submittedName>
        <fullName evidence="2">Hypp3094 protein</fullName>
    </submittedName>
</protein>
<accession>A0A8K0A1G7</accession>
<feature type="region of interest" description="Disordered" evidence="1">
    <location>
        <begin position="40"/>
        <end position="60"/>
    </location>
</feature>
<dbReference type="AlphaFoldDB" id="A0A8K0A1G7"/>
<proteinExistence type="predicted"/>
<evidence type="ECO:0000256" key="1">
    <source>
        <dbReference type="SAM" id="MobiDB-lite"/>
    </source>
</evidence>
<name>A0A8K0A1G7_BRALA</name>
<organism evidence="2 3">
    <name type="scientific">Branchiostoma lanceolatum</name>
    <name type="common">Common lancelet</name>
    <name type="synonym">Amphioxus lanceolatum</name>
    <dbReference type="NCBI Taxonomy" id="7740"/>
    <lineage>
        <taxon>Eukaryota</taxon>
        <taxon>Metazoa</taxon>
        <taxon>Chordata</taxon>
        <taxon>Cephalochordata</taxon>
        <taxon>Leptocardii</taxon>
        <taxon>Amphioxiformes</taxon>
        <taxon>Branchiostomatidae</taxon>
        <taxon>Branchiostoma</taxon>
    </lineage>
</organism>
<dbReference type="Proteomes" id="UP000838412">
    <property type="component" value="Chromosome 5"/>
</dbReference>
<reference evidence="2" key="1">
    <citation type="submission" date="2022-01" db="EMBL/GenBank/DDBJ databases">
        <authorList>
            <person name="Braso-Vives M."/>
        </authorList>
    </citation>
    <scope>NUCLEOTIDE SEQUENCE</scope>
</reference>
<keyword evidence="3" id="KW-1185">Reference proteome</keyword>